<gene>
    <name evidence="1" type="ORF">DPMN_119904</name>
</gene>
<dbReference type="AlphaFoldDB" id="A0A9D4JN46"/>
<name>A0A9D4JN46_DREPO</name>
<organism evidence="1 2">
    <name type="scientific">Dreissena polymorpha</name>
    <name type="common">Zebra mussel</name>
    <name type="synonym">Mytilus polymorpha</name>
    <dbReference type="NCBI Taxonomy" id="45954"/>
    <lineage>
        <taxon>Eukaryota</taxon>
        <taxon>Metazoa</taxon>
        <taxon>Spiralia</taxon>
        <taxon>Lophotrochozoa</taxon>
        <taxon>Mollusca</taxon>
        <taxon>Bivalvia</taxon>
        <taxon>Autobranchia</taxon>
        <taxon>Heteroconchia</taxon>
        <taxon>Euheterodonta</taxon>
        <taxon>Imparidentia</taxon>
        <taxon>Neoheterodontei</taxon>
        <taxon>Myida</taxon>
        <taxon>Dreissenoidea</taxon>
        <taxon>Dreissenidae</taxon>
        <taxon>Dreissena</taxon>
    </lineage>
</organism>
<comment type="caution">
    <text evidence="1">The sequence shown here is derived from an EMBL/GenBank/DDBJ whole genome shotgun (WGS) entry which is preliminary data.</text>
</comment>
<dbReference type="Proteomes" id="UP000828390">
    <property type="component" value="Unassembled WGS sequence"/>
</dbReference>
<proteinExistence type="predicted"/>
<reference evidence="1" key="2">
    <citation type="submission" date="2020-11" db="EMBL/GenBank/DDBJ databases">
        <authorList>
            <person name="McCartney M.A."/>
            <person name="Auch B."/>
            <person name="Kono T."/>
            <person name="Mallez S."/>
            <person name="Becker A."/>
            <person name="Gohl D.M."/>
            <person name="Silverstein K.A.T."/>
            <person name="Koren S."/>
            <person name="Bechman K.B."/>
            <person name="Herman A."/>
            <person name="Abrahante J.E."/>
            <person name="Garbe J."/>
        </authorList>
    </citation>
    <scope>NUCLEOTIDE SEQUENCE</scope>
    <source>
        <strain evidence="1">Duluth1</strain>
        <tissue evidence="1">Whole animal</tissue>
    </source>
</reference>
<dbReference type="EMBL" id="JAIWYP010000005">
    <property type="protein sequence ID" value="KAH3818301.1"/>
    <property type="molecule type" value="Genomic_DNA"/>
</dbReference>
<sequence>MTGTLSAAAGSATITLPSAPVVGATLFTVTATADSAIATYEFNTDGNPDTTGAVVKSGTAAVVTLAKAINYPTVKQVIFQVKASDSTAGTAATGIMTVTVNFGPSADSAYSFCVADPTASGTVIGKPTSAVSTASWTLTTGTDSAKFSFADGSIKTAAKLESADKTYYTAELTLTDAGVATTWPLHVLVDNSCVNSGVAQIVSGLVMILMTVLAIHVV</sequence>
<keyword evidence="2" id="KW-1185">Reference proteome</keyword>
<evidence type="ECO:0000313" key="1">
    <source>
        <dbReference type="EMBL" id="KAH3818301.1"/>
    </source>
</evidence>
<accession>A0A9D4JN46</accession>
<reference evidence="1" key="1">
    <citation type="journal article" date="2019" name="bioRxiv">
        <title>The Genome of the Zebra Mussel, Dreissena polymorpha: A Resource for Invasive Species Research.</title>
        <authorList>
            <person name="McCartney M.A."/>
            <person name="Auch B."/>
            <person name="Kono T."/>
            <person name="Mallez S."/>
            <person name="Zhang Y."/>
            <person name="Obille A."/>
            <person name="Becker A."/>
            <person name="Abrahante J.E."/>
            <person name="Garbe J."/>
            <person name="Badalamenti J.P."/>
            <person name="Herman A."/>
            <person name="Mangelson H."/>
            <person name="Liachko I."/>
            <person name="Sullivan S."/>
            <person name="Sone E.D."/>
            <person name="Koren S."/>
            <person name="Silverstein K.A.T."/>
            <person name="Beckman K.B."/>
            <person name="Gohl D.M."/>
        </authorList>
    </citation>
    <scope>NUCLEOTIDE SEQUENCE</scope>
    <source>
        <strain evidence="1">Duluth1</strain>
        <tissue evidence="1">Whole animal</tissue>
    </source>
</reference>
<protein>
    <submittedName>
        <fullName evidence="1">Uncharacterized protein</fullName>
    </submittedName>
</protein>
<evidence type="ECO:0000313" key="2">
    <source>
        <dbReference type="Proteomes" id="UP000828390"/>
    </source>
</evidence>